<dbReference type="GO" id="GO:0046872">
    <property type="term" value="F:metal ion binding"/>
    <property type="evidence" value="ECO:0007669"/>
    <property type="project" value="UniProtKB-KW"/>
</dbReference>
<evidence type="ECO:0000313" key="6">
    <source>
        <dbReference type="Proteomes" id="UP001634394"/>
    </source>
</evidence>
<dbReference type="InterPro" id="IPR002227">
    <property type="entry name" value="Tyrosinase_Cu-bd"/>
</dbReference>
<dbReference type="Pfam" id="PF00264">
    <property type="entry name" value="Tyrosinase"/>
    <property type="match status" value="1"/>
</dbReference>
<dbReference type="PANTHER" id="PTHR11474">
    <property type="entry name" value="TYROSINASE FAMILY MEMBER"/>
    <property type="match status" value="1"/>
</dbReference>
<keyword evidence="1" id="KW-0479">Metal-binding</keyword>
<dbReference type="AlphaFoldDB" id="A0ABD3VGD3"/>
<dbReference type="Proteomes" id="UP001634394">
    <property type="component" value="Unassembled WGS sequence"/>
</dbReference>
<name>A0ABD3VGD3_SINWO</name>
<keyword evidence="2" id="KW-0186">Copper</keyword>
<evidence type="ECO:0000313" key="5">
    <source>
        <dbReference type="EMBL" id="KAL3860645.1"/>
    </source>
</evidence>
<evidence type="ECO:0000256" key="1">
    <source>
        <dbReference type="ARBA" id="ARBA00022723"/>
    </source>
</evidence>
<accession>A0ABD3VGD3</accession>
<dbReference type="SUPFAM" id="SSF48056">
    <property type="entry name" value="Di-copper centre-containing domain"/>
    <property type="match status" value="1"/>
</dbReference>
<comment type="caution">
    <text evidence="5">The sequence shown here is derived from an EMBL/GenBank/DDBJ whole genome shotgun (WGS) entry which is preliminary data.</text>
</comment>
<dbReference type="PANTHER" id="PTHR11474:SF126">
    <property type="entry name" value="TYROSINASE-LIKE PROTEIN TYR-1-RELATED"/>
    <property type="match status" value="1"/>
</dbReference>
<feature type="domain" description="Tyrosinase copper-binding" evidence="4">
    <location>
        <begin position="261"/>
        <end position="272"/>
    </location>
</feature>
<dbReference type="EMBL" id="JBJQND010000012">
    <property type="protein sequence ID" value="KAL3860645.1"/>
    <property type="molecule type" value="Genomic_DNA"/>
</dbReference>
<keyword evidence="6" id="KW-1185">Reference proteome</keyword>
<sequence length="697" mass="78888">MPDDIQRHFDKARQRRQNSSVPGDMVFWECMQQVMWRMAEQLGTNDSSGTQEFLDKLLRITFNPDANETPRHRNEYRMLTETERQRFHAAINALKADNSLKPSVYAAFAQLHAGQHIPLAHFGPNFPGWHRIFILLFETALRLKDPTVSIPYWASHLDSSLPDPTKSIIWSEEFLGNGDGFVTTGPFKNFVTANGTTLRRNTGVTGHLFTQAVVDNIISSNSTSNITEPNGPFETNIELQHNQVHHWINGNMDNLNTAAEDPVFYLLHSYVDHIWEEFRKNIKKLGIDPELDYPLDYGPEEQAPDAPIGFGGLHNNDGLNSVFSELVTYAPFPSCTSFNPDCGSPFLKCDLTESVPKCVSITVDEYEMLLLKNEHDHCALPTAKTMSVQNNFAINTLCDIRQWAFIPVKIVSKRPPEFGNYKSFPVLNNQPYRQVDVFSPEVYFQKSQRSQTGIAHCPKTNEPSNRIMIESHGLNYYGSYSDYVLLDQRHAITTAVTYIGVRAPNGSSSDVIVSAHDRCGRICKPFCLDLKSNIPKPKPCQGVFRVNNLAPMLHGRTYAEAVKLTWKKEDDSDLPELDDSVFLTFYCNHESLWPWERTMKRQLGDSQTGNVVNSLPQNAQRNPQQSRGLQVFPPRAALLPVSTRRLIIKCRVNVSCTIVGPCRPCTPGTRQRCEEPRNMFAVCINGVYSSQETVSRI</sequence>
<feature type="compositionally biased region" description="Basic and acidic residues" evidence="3">
    <location>
        <begin position="1"/>
        <end position="12"/>
    </location>
</feature>
<dbReference type="PRINTS" id="PR00092">
    <property type="entry name" value="TYROSINASE"/>
</dbReference>
<dbReference type="Gene3D" id="1.10.1280.10">
    <property type="entry name" value="Di-copper center containing domain from catechol oxidase"/>
    <property type="match status" value="1"/>
</dbReference>
<evidence type="ECO:0000256" key="3">
    <source>
        <dbReference type="SAM" id="MobiDB-lite"/>
    </source>
</evidence>
<organism evidence="5 6">
    <name type="scientific">Sinanodonta woodiana</name>
    <name type="common">Chinese pond mussel</name>
    <name type="synonym">Anodonta woodiana</name>
    <dbReference type="NCBI Taxonomy" id="1069815"/>
    <lineage>
        <taxon>Eukaryota</taxon>
        <taxon>Metazoa</taxon>
        <taxon>Spiralia</taxon>
        <taxon>Lophotrochozoa</taxon>
        <taxon>Mollusca</taxon>
        <taxon>Bivalvia</taxon>
        <taxon>Autobranchia</taxon>
        <taxon>Heteroconchia</taxon>
        <taxon>Palaeoheterodonta</taxon>
        <taxon>Unionida</taxon>
        <taxon>Unionoidea</taxon>
        <taxon>Unionidae</taxon>
        <taxon>Unioninae</taxon>
        <taxon>Sinanodonta</taxon>
    </lineage>
</organism>
<proteinExistence type="predicted"/>
<feature type="region of interest" description="Disordered" evidence="3">
    <location>
        <begin position="1"/>
        <end position="20"/>
    </location>
</feature>
<protein>
    <recommendedName>
        <fullName evidence="4">Tyrosinase copper-binding domain-containing protein</fullName>
    </recommendedName>
</protein>
<evidence type="ECO:0000256" key="2">
    <source>
        <dbReference type="ARBA" id="ARBA00023008"/>
    </source>
</evidence>
<reference evidence="5 6" key="1">
    <citation type="submission" date="2024-11" db="EMBL/GenBank/DDBJ databases">
        <title>Chromosome-level genome assembly of the freshwater bivalve Anodonta woodiana.</title>
        <authorList>
            <person name="Chen X."/>
        </authorList>
    </citation>
    <scope>NUCLEOTIDE SEQUENCE [LARGE SCALE GENOMIC DNA]</scope>
    <source>
        <strain evidence="5">MN2024</strain>
        <tissue evidence="5">Gills</tissue>
    </source>
</reference>
<dbReference type="InterPro" id="IPR050316">
    <property type="entry name" value="Tyrosinase/Hemocyanin"/>
</dbReference>
<gene>
    <name evidence="5" type="ORF">ACJMK2_010741</name>
</gene>
<dbReference type="InterPro" id="IPR008922">
    <property type="entry name" value="Di-copper_centre_dom_sf"/>
</dbReference>
<dbReference type="PROSITE" id="PS00498">
    <property type="entry name" value="TYROSINASE_2"/>
    <property type="match status" value="1"/>
</dbReference>
<evidence type="ECO:0000259" key="4">
    <source>
        <dbReference type="PROSITE" id="PS00498"/>
    </source>
</evidence>